<dbReference type="GeneID" id="63802298"/>
<dbReference type="PANTHER" id="PTHR23083">
    <property type="entry name" value="TETRATRICOPEPTIDE REPEAT PROTEIN, TPR"/>
    <property type="match status" value="1"/>
</dbReference>
<feature type="compositionally biased region" description="Low complexity" evidence="3">
    <location>
        <begin position="714"/>
        <end position="743"/>
    </location>
</feature>
<dbReference type="AlphaFoldDB" id="A0A1Y1W3R0"/>
<reference evidence="4 5" key="1">
    <citation type="submission" date="2016-07" db="EMBL/GenBank/DDBJ databases">
        <title>Pervasive Adenine N6-methylation of Active Genes in Fungi.</title>
        <authorList>
            <consortium name="DOE Joint Genome Institute"/>
            <person name="Mondo S.J."/>
            <person name="Dannebaum R.O."/>
            <person name="Kuo R.C."/>
            <person name="Labutti K."/>
            <person name="Haridas S."/>
            <person name="Kuo A."/>
            <person name="Salamov A."/>
            <person name="Ahrendt S.R."/>
            <person name="Lipzen A."/>
            <person name="Sullivan W."/>
            <person name="Andreopoulos W.B."/>
            <person name="Clum A."/>
            <person name="Lindquist E."/>
            <person name="Daum C."/>
            <person name="Ramamoorthy G.K."/>
            <person name="Gryganskyi A."/>
            <person name="Culley D."/>
            <person name="Magnuson J.K."/>
            <person name="James T.Y."/>
            <person name="O'Malley M.A."/>
            <person name="Stajich J.E."/>
            <person name="Spatafora J.W."/>
            <person name="Visel A."/>
            <person name="Grigoriev I.V."/>
        </authorList>
    </citation>
    <scope>NUCLEOTIDE SEQUENCE [LARGE SCALE GENOMIC DNA]</scope>
    <source>
        <strain evidence="4 5">ATCC 12442</strain>
    </source>
</reference>
<dbReference type="InterPro" id="IPR051722">
    <property type="entry name" value="Endocytosis_PI4K-reg_protein"/>
</dbReference>
<dbReference type="SUPFAM" id="SSF48452">
    <property type="entry name" value="TPR-like"/>
    <property type="match status" value="2"/>
</dbReference>
<dbReference type="PANTHER" id="PTHR23083:SF464">
    <property type="entry name" value="TETRATRICOPEPTIDE REPEAT DOMAIN 7, ISOFORM A"/>
    <property type="match status" value="1"/>
</dbReference>
<dbReference type="OrthoDB" id="29013at2759"/>
<dbReference type="RefSeq" id="XP_040741640.1">
    <property type="nucleotide sequence ID" value="XM_040885650.1"/>
</dbReference>
<keyword evidence="5" id="KW-1185">Reference proteome</keyword>
<evidence type="ECO:0000313" key="4">
    <source>
        <dbReference type="EMBL" id="ORX67794.1"/>
    </source>
</evidence>
<comment type="function">
    <text evidence="1">Involved in endocytosis.</text>
</comment>
<feature type="region of interest" description="Disordered" evidence="3">
    <location>
        <begin position="645"/>
        <end position="760"/>
    </location>
</feature>
<proteinExistence type="inferred from homology"/>
<dbReference type="Gene3D" id="1.25.40.10">
    <property type="entry name" value="Tetratricopeptide repeat domain"/>
    <property type="match status" value="2"/>
</dbReference>
<dbReference type="Proteomes" id="UP000193922">
    <property type="component" value="Unassembled WGS sequence"/>
</dbReference>
<dbReference type="InterPro" id="IPR011990">
    <property type="entry name" value="TPR-like_helical_dom_sf"/>
</dbReference>
<dbReference type="EMBL" id="MCFD01000011">
    <property type="protein sequence ID" value="ORX67794.1"/>
    <property type="molecule type" value="Genomic_DNA"/>
</dbReference>
<evidence type="ECO:0000256" key="3">
    <source>
        <dbReference type="SAM" id="MobiDB-lite"/>
    </source>
</evidence>
<name>A0A1Y1W3R0_9FUNG</name>
<organism evidence="4 5">
    <name type="scientific">Linderina pennispora</name>
    <dbReference type="NCBI Taxonomy" id="61395"/>
    <lineage>
        <taxon>Eukaryota</taxon>
        <taxon>Fungi</taxon>
        <taxon>Fungi incertae sedis</taxon>
        <taxon>Zoopagomycota</taxon>
        <taxon>Kickxellomycotina</taxon>
        <taxon>Kickxellomycetes</taxon>
        <taxon>Kickxellales</taxon>
        <taxon>Kickxellaceae</taxon>
        <taxon>Linderina</taxon>
    </lineage>
</organism>
<evidence type="ECO:0000256" key="1">
    <source>
        <dbReference type="ARBA" id="ARBA00002550"/>
    </source>
</evidence>
<comment type="caution">
    <text evidence="4">The sequence shown here is derived from an EMBL/GenBank/DDBJ whole genome shotgun (WGS) entry which is preliminary data.</text>
</comment>
<evidence type="ECO:0000256" key="2">
    <source>
        <dbReference type="ARBA" id="ARBA00038251"/>
    </source>
</evidence>
<comment type="similarity">
    <text evidence="2">Belongs to the YPP1 family.</text>
</comment>
<evidence type="ECO:0000313" key="5">
    <source>
        <dbReference type="Proteomes" id="UP000193922"/>
    </source>
</evidence>
<accession>A0A1Y1W3R0</accession>
<dbReference type="STRING" id="61395.A0A1Y1W3R0"/>
<gene>
    <name evidence="4" type="ORF">DL89DRAFT_259048</name>
</gene>
<sequence length="982" mass="107299">MPSMPSLGKLVRSEALLEEKLQSVKWSGRNHWKGDGEMTGNGRIQIAYPMNIASSTLLADIEKDLVSVGKRKMTSDEGYQYKVVLAKVYFYAAQFAKCGEVLASVPDTLEESSLSADYNKQLYIAQMVMRGIIQEMDGKLQEALDTYAQALGTYRGQLSAHAVVVVPKASGGSTEEIVNWSEEALYRRALLSLSLGDKEHGMEQLGEYLQHMDSVSPPAFRVFRRLRANHVLLGISRSLYTLEGTRPLKQALLDGHQHQMTLLGMAMRFPRADDANSEVLVAVDAAAGDWNLTQAYSRTESLRLLELLYQAVHITYNSPQLMRHLVHTLIRFGDYHEAGLAFGTYNVLVERQLETVRKALRAALSEGGPRALQLGVGVESINDILETTITGTRLHLVHLQNPQESLALAHAAGDLIDEIEGLDPANAYVGRVPEQIKAQLALWRGAAHARLSQASREPENRTHHHTAALQQLQQAVGLAPRMYEAQYQLALEQAIGARDITSATASAKAAVALDARRLEAWHLLVLLATARKDYATAQRICDVALKQSEWWAVDCEIQAAGPSRPSHLGLVDSKPAARGGDIDSGIAYLRLRMTRQLIDSKLGGLAACLKSQPHMFALYGCVFGPVLSSPEGADDASAALELSMAGDPRSAPPLRDLLGSRKPHSMTSGKRSLARSLARTMLGRHVRQRSAGSPDDHPTTTGHARTHSHSVRRSPAFPSSSPSDSAPAQPAEPTAPAQPAQQPKRQRSMPHLRNGSVDSALAGDVPTEAYYDNPDLSAAKIRASLGLSPSTRASTISGLATHHSVYYSPIATHLSMQRQQASRALCDLWLLSAGMFVQLQRTDEAANAINEAVNAWPESPDALVMRGQLELARGQPLPALNEFHAAVALQPGNIRAAVGLARVEYLLGRRDVAIGLLKNITRAHGWSDPEAWYWLGRLEREVAEERDPGSDNQALARAMEYTTYALELETTQPMRPFTLLCQ</sequence>
<protein>
    <submittedName>
        <fullName evidence="4">Uncharacterized protein</fullName>
    </submittedName>
</protein>